<feature type="chain" id="PRO_5001918069" evidence="8">
    <location>
        <begin position="26"/>
        <end position="451"/>
    </location>
</feature>
<comment type="caution">
    <text evidence="9">The sequence shown here is derived from an EMBL/GenBank/DDBJ whole genome shotgun (WGS) entry which is preliminary data.</text>
</comment>
<evidence type="ECO:0000256" key="6">
    <source>
        <dbReference type="ARBA" id="ARBA00023136"/>
    </source>
</evidence>
<dbReference type="EMBL" id="ARXV01000006">
    <property type="protein sequence ID" value="KGD64969.1"/>
    <property type="molecule type" value="Genomic_DNA"/>
</dbReference>
<evidence type="ECO:0000256" key="4">
    <source>
        <dbReference type="ARBA" id="ARBA00022692"/>
    </source>
</evidence>
<keyword evidence="7" id="KW-0998">Cell outer membrane</keyword>
<comment type="subcellular location">
    <subcellularLocation>
        <location evidence="1">Cell outer membrane</location>
        <topology evidence="1">Multi-pass membrane protein</topology>
    </subcellularLocation>
</comment>
<comment type="similarity">
    <text evidence="2">Belongs to the OmpP1/FadL family.</text>
</comment>
<protein>
    <submittedName>
        <fullName evidence="9">Aromatic hydrocarbon degradation membrane protein</fullName>
    </submittedName>
</protein>
<dbReference type="PATRIC" id="fig|1177154.3.peg.1907"/>
<dbReference type="AlphaFoldDB" id="A0A095SKV1"/>
<sequence length="451" mass="49333">MFVKSLSRLGAATLFSTLMTAPAFAAMGNTANTYGILPTDVGTAQALSLFNTQASALYYNPAYLTQDERGELTLGLLHGEHELDINSLGNPSGGGAAVVRDGSRANISDTQQQIIALKTDLTDITQYEHPIYFAIIAGVEKYGEEMLAFESKNSREGQSLNYGRQPLFLNLGGGLELANGITTGASAHVSLRSEATLIASADLSGKTKYEELSVQAKPIIRPVLSMNLEWDKIFCGKEDCGIWTGLETAFAFRGHTEARTAVASNLTIPGTVIDPGITVLIDTIDSYQPDILSAGVLYRFSDKFRAGVTVEQQNWQDLEDELDRDTVKDQANAEFKDIIVPRVGAEWTVNKHMILFGGVAYQESPLESIQTPDVNYYDNDKWIVGVGSSLIIHNPPILAYPVRLDFGYQYQMLDEREFELTSTQPGVTNPYERVSTEGDVHVFSGSLTLKF</sequence>
<evidence type="ECO:0000256" key="5">
    <source>
        <dbReference type="ARBA" id="ARBA00022729"/>
    </source>
</evidence>
<dbReference type="PANTHER" id="PTHR35093:SF8">
    <property type="entry name" value="OUTER MEMBRANE PROTEIN NMB0088-RELATED"/>
    <property type="match status" value="1"/>
</dbReference>
<evidence type="ECO:0000256" key="3">
    <source>
        <dbReference type="ARBA" id="ARBA00022452"/>
    </source>
</evidence>
<gene>
    <name evidence="9" type="ORF">Y5S_01877</name>
</gene>
<keyword evidence="4" id="KW-0812">Transmembrane</keyword>
<dbReference type="PANTHER" id="PTHR35093">
    <property type="entry name" value="OUTER MEMBRANE PROTEIN NMB0088-RELATED"/>
    <property type="match status" value="1"/>
</dbReference>
<dbReference type="GO" id="GO:0015483">
    <property type="term" value="F:long-chain fatty acid transporting porin activity"/>
    <property type="evidence" value="ECO:0007669"/>
    <property type="project" value="TreeGrafter"/>
</dbReference>
<dbReference type="SUPFAM" id="SSF56935">
    <property type="entry name" value="Porins"/>
    <property type="match status" value="1"/>
</dbReference>
<organism evidence="9 10">
    <name type="scientific">Alcanivorax nanhaiticus</name>
    <dbReference type="NCBI Taxonomy" id="1177154"/>
    <lineage>
        <taxon>Bacteria</taxon>
        <taxon>Pseudomonadati</taxon>
        <taxon>Pseudomonadota</taxon>
        <taxon>Gammaproteobacteria</taxon>
        <taxon>Oceanospirillales</taxon>
        <taxon>Alcanivoracaceae</taxon>
        <taxon>Alcanivorax</taxon>
    </lineage>
</organism>
<dbReference type="Gene3D" id="2.40.160.60">
    <property type="entry name" value="Outer membrane protein transport protein (OMPP1/FadL/TodX)"/>
    <property type="match status" value="1"/>
</dbReference>
<dbReference type="GO" id="GO:0009279">
    <property type="term" value="C:cell outer membrane"/>
    <property type="evidence" value="ECO:0007669"/>
    <property type="project" value="UniProtKB-SubCell"/>
</dbReference>
<dbReference type="RefSeq" id="WP_035232464.1">
    <property type="nucleotide sequence ID" value="NZ_ARXV01000006.1"/>
</dbReference>
<feature type="signal peptide" evidence="8">
    <location>
        <begin position="1"/>
        <end position="25"/>
    </location>
</feature>
<evidence type="ECO:0000256" key="7">
    <source>
        <dbReference type="ARBA" id="ARBA00023237"/>
    </source>
</evidence>
<dbReference type="InterPro" id="IPR005017">
    <property type="entry name" value="OMPP1/FadL/TodX"/>
</dbReference>
<dbReference type="Proteomes" id="UP000029444">
    <property type="component" value="Unassembled WGS sequence"/>
</dbReference>
<reference evidence="9 10" key="1">
    <citation type="submission" date="2012-09" db="EMBL/GenBank/DDBJ databases">
        <title>Genome Sequence of alkane-degrading Bacterium Alcanivorax sp. 19-m-6.</title>
        <authorList>
            <person name="Lai Q."/>
            <person name="Shao Z."/>
        </authorList>
    </citation>
    <scope>NUCLEOTIDE SEQUENCE [LARGE SCALE GENOMIC DNA]</scope>
    <source>
        <strain evidence="9 10">19-m-6</strain>
    </source>
</reference>
<keyword evidence="5 8" id="KW-0732">Signal</keyword>
<evidence type="ECO:0000313" key="10">
    <source>
        <dbReference type="Proteomes" id="UP000029444"/>
    </source>
</evidence>
<keyword evidence="10" id="KW-1185">Reference proteome</keyword>
<proteinExistence type="inferred from homology"/>
<evidence type="ECO:0000256" key="2">
    <source>
        <dbReference type="ARBA" id="ARBA00008163"/>
    </source>
</evidence>
<dbReference type="OrthoDB" id="6079686at2"/>
<name>A0A095SKV1_9GAMM</name>
<evidence type="ECO:0000313" key="9">
    <source>
        <dbReference type="EMBL" id="KGD64969.1"/>
    </source>
</evidence>
<evidence type="ECO:0000256" key="8">
    <source>
        <dbReference type="SAM" id="SignalP"/>
    </source>
</evidence>
<dbReference type="Pfam" id="PF03349">
    <property type="entry name" value="Toluene_X"/>
    <property type="match status" value="1"/>
</dbReference>
<keyword evidence="6" id="KW-0472">Membrane</keyword>
<dbReference type="STRING" id="1177154.Y5S_01877"/>
<dbReference type="eggNOG" id="COG2067">
    <property type="taxonomic scope" value="Bacteria"/>
</dbReference>
<accession>A0A095SKV1</accession>
<evidence type="ECO:0000256" key="1">
    <source>
        <dbReference type="ARBA" id="ARBA00004571"/>
    </source>
</evidence>
<keyword evidence="3" id="KW-1134">Transmembrane beta strand</keyword>